<dbReference type="InterPro" id="IPR023393">
    <property type="entry name" value="START-like_dom_sf"/>
</dbReference>
<dbReference type="SUPFAM" id="SSF55961">
    <property type="entry name" value="Bet v1-like"/>
    <property type="match status" value="1"/>
</dbReference>
<protein>
    <submittedName>
        <fullName evidence="3">Uncharacterized conserved protein YndB, AHSA1/START domain</fullName>
    </submittedName>
</protein>
<dbReference type="Proteomes" id="UP000199759">
    <property type="component" value="Unassembled WGS sequence"/>
</dbReference>
<dbReference type="RefSeq" id="WP_091770350.1">
    <property type="nucleotide sequence ID" value="NZ_FNHG01000012.1"/>
</dbReference>
<dbReference type="STRING" id="144026.SAMN04488568_1123"/>
<reference evidence="3 4" key="1">
    <citation type="submission" date="2016-10" db="EMBL/GenBank/DDBJ databases">
        <authorList>
            <person name="de Groot N.N."/>
        </authorList>
    </citation>
    <scope>NUCLEOTIDE SEQUENCE [LARGE SCALE GENOMIC DNA]</scope>
    <source>
        <strain evidence="3 4">DSM 16077</strain>
    </source>
</reference>
<comment type="similarity">
    <text evidence="1">Belongs to the AHA1 family.</text>
</comment>
<gene>
    <name evidence="3" type="ORF">SAMN04488568_1123</name>
</gene>
<evidence type="ECO:0000256" key="1">
    <source>
        <dbReference type="ARBA" id="ARBA00006817"/>
    </source>
</evidence>
<dbReference type="OrthoDB" id="9805228at2"/>
<sequence>MTDRTALHETFTLTRTLAAPVAAVYRAWADPKARAVWNAPVPGVEIVYDADDFRVCGIDRVRYIEPDGAVFNAHLTYHDIVADQRILYSETLSCEGAPLSAALVTAEFFDDTAGCKLVVTVQMAALNGSGMEVGYHEGWNAVLDCLPLWLARESAGGVA</sequence>
<keyword evidence="4" id="KW-1185">Reference proteome</keyword>
<proteinExistence type="inferred from homology"/>
<evidence type="ECO:0000313" key="4">
    <source>
        <dbReference type="Proteomes" id="UP000199759"/>
    </source>
</evidence>
<evidence type="ECO:0000313" key="3">
    <source>
        <dbReference type="EMBL" id="SDM47066.1"/>
    </source>
</evidence>
<dbReference type="Pfam" id="PF08327">
    <property type="entry name" value="AHSA1"/>
    <property type="match status" value="1"/>
</dbReference>
<organism evidence="3 4">
    <name type="scientific">Maricaulis salignorans</name>
    <dbReference type="NCBI Taxonomy" id="144026"/>
    <lineage>
        <taxon>Bacteria</taxon>
        <taxon>Pseudomonadati</taxon>
        <taxon>Pseudomonadota</taxon>
        <taxon>Alphaproteobacteria</taxon>
        <taxon>Maricaulales</taxon>
        <taxon>Maricaulaceae</taxon>
        <taxon>Maricaulis</taxon>
    </lineage>
</organism>
<feature type="domain" description="Activator of Hsp90 ATPase homologue 1/2-like C-terminal" evidence="2">
    <location>
        <begin position="19"/>
        <end position="146"/>
    </location>
</feature>
<accession>A0A1G9TH43</accession>
<evidence type="ECO:0000259" key="2">
    <source>
        <dbReference type="Pfam" id="PF08327"/>
    </source>
</evidence>
<dbReference type="InterPro" id="IPR013538">
    <property type="entry name" value="ASHA1/2-like_C"/>
</dbReference>
<name>A0A1G9TH43_9PROT</name>
<dbReference type="EMBL" id="FNHG01000012">
    <property type="protein sequence ID" value="SDM47066.1"/>
    <property type="molecule type" value="Genomic_DNA"/>
</dbReference>
<dbReference type="Gene3D" id="3.30.530.20">
    <property type="match status" value="1"/>
</dbReference>
<dbReference type="AlphaFoldDB" id="A0A1G9TH43"/>